<feature type="region of interest" description="Disordered" evidence="1">
    <location>
        <begin position="409"/>
        <end position="439"/>
    </location>
</feature>
<proteinExistence type="predicted"/>
<evidence type="ECO:0000313" key="2">
    <source>
        <dbReference type="EMBL" id="VYT88279.1"/>
    </source>
</evidence>
<dbReference type="AlphaFoldDB" id="A0A6N3A7U8"/>
<sequence length="439" mass="50999">MPVIPLKLIDKYDAYVGRYAYLCGNENRERIDFVSIIMAKELIRVPRVLGESYNSVLIERLYEAGGNVMLDLIIYLGSYHLKDLFGTSWFSVEDFCRKMGYDRTNLQRKLDSRQLAAMFGKNMQPEYVCTDTAGQRISHPIETVFEAALYRLGVENLCYPTIGDDGRTSYNFVQILKRFDIMTDFKTKKSTKRLYSAVVSPEIKNFMFSLYNLLELQDYRSLPSRYRYFYLELSKMVYLIKYKTAKNEAPFYVLTVDQLAKKLGIEIAEPKDRKKKVASILKKMNAYLKYTNFNFSFVKGDHERWAYTVLFSFPRHTLHYFDEGQYAVVVKKFYKNLLGLYVEIAYPDTDMAVRRKKVKEVEEDAGLYKEFLLWANSPESVEKKKQIYISDFVAVFGRFPEGWAQEELESANGTDVPPAPEEFISPETDGAVKMGDPAV</sequence>
<dbReference type="EMBL" id="CACRUV010000012">
    <property type="protein sequence ID" value="VYT88279.1"/>
    <property type="molecule type" value="Genomic_DNA"/>
</dbReference>
<reference evidence="2" key="1">
    <citation type="submission" date="2019-11" db="EMBL/GenBank/DDBJ databases">
        <authorList>
            <person name="Feng L."/>
        </authorList>
    </citation>
    <scope>NUCLEOTIDE SEQUENCE</scope>
    <source>
        <strain evidence="2">PmerdaeLFYP103</strain>
    </source>
</reference>
<name>A0A6N3A7U8_9BACT</name>
<organism evidence="2">
    <name type="scientific">Parabacteroides merdae</name>
    <dbReference type="NCBI Taxonomy" id="46503"/>
    <lineage>
        <taxon>Bacteria</taxon>
        <taxon>Pseudomonadati</taxon>
        <taxon>Bacteroidota</taxon>
        <taxon>Bacteroidia</taxon>
        <taxon>Bacteroidales</taxon>
        <taxon>Tannerellaceae</taxon>
        <taxon>Parabacteroides</taxon>
    </lineage>
</organism>
<protein>
    <submittedName>
        <fullName evidence="2">Uncharacterized protein</fullName>
    </submittedName>
</protein>
<evidence type="ECO:0000256" key="1">
    <source>
        <dbReference type="SAM" id="MobiDB-lite"/>
    </source>
</evidence>
<accession>A0A6N3A7U8</accession>
<gene>
    <name evidence="2" type="ORF">PMLFYP103_00072</name>
</gene>